<evidence type="ECO:0000259" key="12">
    <source>
        <dbReference type="Pfam" id="PF03033"/>
    </source>
</evidence>
<keyword evidence="1 10" id="KW-1003">Cell membrane</keyword>
<dbReference type="GO" id="GO:0071555">
    <property type="term" value="P:cell wall organization"/>
    <property type="evidence" value="ECO:0007669"/>
    <property type="project" value="UniProtKB-KW"/>
</dbReference>
<dbReference type="Gene3D" id="3.40.50.2000">
    <property type="entry name" value="Glycogen Phosphorylase B"/>
    <property type="match status" value="2"/>
</dbReference>
<proteinExistence type="inferred from homology"/>
<evidence type="ECO:0000256" key="11">
    <source>
        <dbReference type="SAM" id="Phobius"/>
    </source>
</evidence>
<evidence type="ECO:0000313" key="14">
    <source>
        <dbReference type="EMBL" id="WED66157.1"/>
    </source>
</evidence>
<dbReference type="GO" id="GO:0050511">
    <property type="term" value="F:undecaprenyldiphospho-muramoylpentapeptide beta-N-acetylglucosaminyltransferase activity"/>
    <property type="evidence" value="ECO:0007669"/>
    <property type="project" value="UniProtKB-UniRule"/>
</dbReference>
<feature type="binding site" evidence="10">
    <location>
        <position position="194"/>
    </location>
    <ligand>
        <name>UDP-N-acetyl-alpha-D-glucosamine</name>
        <dbReference type="ChEBI" id="CHEBI:57705"/>
    </ligand>
</feature>
<dbReference type="PANTHER" id="PTHR21015:SF22">
    <property type="entry name" value="GLYCOSYLTRANSFERASE"/>
    <property type="match status" value="1"/>
</dbReference>
<reference evidence="14" key="1">
    <citation type="submission" date="2023-03" db="EMBL/GenBank/DDBJ databases">
        <title>Lomoglobus Profundus gen. nov., sp. nov., a novel member of the phylum Verrucomicrobia, isolated from deep-marine sediment of South China Sea.</title>
        <authorList>
            <person name="Ahmad T."/>
            <person name="Ishaq S.E."/>
            <person name="Wang F."/>
        </authorList>
    </citation>
    <scope>NUCLEOTIDE SEQUENCE</scope>
    <source>
        <strain evidence="14">LMO-M01</strain>
    </source>
</reference>
<evidence type="ECO:0000256" key="4">
    <source>
        <dbReference type="ARBA" id="ARBA00022679"/>
    </source>
</evidence>
<dbReference type="RefSeq" id="WP_330928412.1">
    <property type="nucleotide sequence ID" value="NZ_CP119075.1"/>
</dbReference>
<evidence type="ECO:0000256" key="3">
    <source>
        <dbReference type="ARBA" id="ARBA00022676"/>
    </source>
</evidence>
<accession>A0AAF0CQF9</accession>
<keyword evidence="3 10" id="KW-0328">Glycosyltransferase</keyword>
<dbReference type="Pfam" id="PF03033">
    <property type="entry name" value="Glyco_transf_28"/>
    <property type="match status" value="1"/>
</dbReference>
<evidence type="ECO:0000256" key="9">
    <source>
        <dbReference type="ARBA" id="ARBA00023316"/>
    </source>
</evidence>
<feature type="binding site" evidence="10">
    <location>
        <position position="295"/>
    </location>
    <ligand>
        <name>UDP-N-acetyl-alpha-D-glucosamine</name>
        <dbReference type="ChEBI" id="CHEBI:57705"/>
    </ligand>
</feature>
<evidence type="ECO:0000256" key="1">
    <source>
        <dbReference type="ARBA" id="ARBA00022475"/>
    </source>
</evidence>
<organism evidence="14 15">
    <name type="scientific">Synoicihabitans lomoniglobus</name>
    <dbReference type="NCBI Taxonomy" id="2909285"/>
    <lineage>
        <taxon>Bacteria</taxon>
        <taxon>Pseudomonadati</taxon>
        <taxon>Verrucomicrobiota</taxon>
        <taxon>Opitutia</taxon>
        <taxon>Opitutales</taxon>
        <taxon>Opitutaceae</taxon>
        <taxon>Synoicihabitans</taxon>
    </lineage>
</organism>
<evidence type="ECO:0000256" key="5">
    <source>
        <dbReference type="ARBA" id="ARBA00022960"/>
    </source>
</evidence>
<feature type="transmembrane region" description="Helical" evidence="11">
    <location>
        <begin position="95"/>
        <end position="113"/>
    </location>
</feature>
<keyword evidence="11" id="KW-0812">Transmembrane</keyword>
<feature type="domain" description="Glycosyltransferase family 28 N-terminal" evidence="12">
    <location>
        <begin position="4"/>
        <end position="141"/>
    </location>
</feature>
<sequence>MSKFVIACGGTGGHLAPGVALAERLRDRGHETLLLISEKQIDRQLTAKYPNFRFSRIPGAPLIMTPTGLLGFALHQTRGLLFSIRLVRHERPDMIVGFGGFTTAAIIVAGWMMRVPVALHEANRVPGRAVRALARFARRVYLPREVTLEEVNHEKLRHAGLPVRQEIMRLPRPDGAEHFGLDPNKITVAVLGGSQGARALNTWAEKSAPLLAANGVQMLVVTGPGKSEGRVDAFKGPNGETIKSVSIPFCDRMAELFSASDLVVSRSGAGTIAELVACGVPAVLVPYPTAADNHQAANAAEFAHQGGGIMVEESDIDQLQGVVEQLVADEERRSELRANISRMNMASTLDLMFEDMENLASPPRHDSSSPTQLARS</sequence>
<keyword evidence="5 10" id="KW-0133">Cell shape</keyword>
<dbReference type="GO" id="GO:0005886">
    <property type="term" value="C:plasma membrane"/>
    <property type="evidence" value="ECO:0007669"/>
    <property type="project" value="UniProtKB-SubCell"/>
</dbReference>
<dbReference type="Pfam" id="PF04101">
    <property type="entry name" value="Glyco_tran_28_C"/>
    <property type="match status" value="1"/>
</dbReference>
<evidence type="ECO:0000313" key="15">
    <source>
        <dbReference type="Proteomes" id="UP001218638"/>
    </source>
</evidence>
<comment type="subcellular location">
    <subcellularLocation>
        <location evidence="10">Cell membrane</location>
        <topology evidence="10">Peripheral membrane protein</topology>
        <orientation evidence="10">Cytoplasmic side</orientation>
    </subcellularLocation>
</comment>
<keyword evidence="8 10" id="KW-0131">Cell cycle</keyword>
<feature type="binding site" evidence="10">
    <location>
        <position position="164"/>
    </location>
    <ligand>
        <name>UDP-N-acetyl-alpha-D-glucosamine</name>
        <dbReference type="ChEBI" id="CHEBI:57705"/>
    </ligand>
</feature>
<feature type="binding site" evidence="10">
    <location>
        <position position="123"/>
    </location>
    <ligand>
        <name>UDP-N-acetyl-alpha-D-glucosamine</name>
        <dbReference type="ChEBI" id="CHEBI:57705"/>
    </ligand>
</feature>
<comment type="similarity">
    <text evidence="10">Belongs to the glycosyltransferase 28 family. MurG subfamily.</text>
</comment>
<evidence type="ECO:0000256" key="6">
    <source>
        <dbReference type="ARBA" id="ARBA00022984"/>
    </source>
</evidence>
<dbReference type="InterPro" id="IPR006009">
    <property type="entry name" value="GlcNAc_MurG"/>
</dbReference>
<dbReference type="GO" id="GO:0009252">
    <property type="term" value="P:peptidoglycan biosynthetic process"/>
    <property type="evidence" value="ECO:0007669"/>
    <property type="project" value="UniProtKB-UniRule"/>
</dbReference>
<keyword evidence="6 10" id="KW-0573">Peptidoglycan synthesis</keyword>
<keyword evidence="11" id="KW-1133">Transmembrane helix</keyword>
<protein>
    <recommendedName>
        <fullName evidence="10">UDP-N-acetylglucosamine--N-acetylmuramyl-(pentapeptide) pyrophosphoryl-undecaprenol N-acetylglucosamine transferase</fullName>
        <ecNumber evidence="10">2.4.1.227</ecNumber>
    </recommendedName>
    <alternativeName>
        <fullName evidence="10">Undecaprenyl-PP-MurNAc-pentapeptide-UDPGlcNAc GlcNAc transferase</fullName>
    </alternativeName>
</protein>
<feature type="binding site" evidence="10">
    <location>
        <begin position="11"/>
        <end position="13"/>
    </location>
    <ligand>
        <name>UDP-N-acetyl-alpha-D-glucosamine</name>
        <dbReference type="ChEBI" id="CHEBI:57705"/>
    </ligand>
</feature>
<gene>
    <name evidence="10" type="primary">murG</name>
    <name evidence="14" type="ORF">PXH66_04770</name>
</gene>
<keyword evidence="15" id="KW-1185">Reference proteome</keyword>
<comment type="catalytic activity">
    <reaction evidence="10">
        <text>di-trans,octa-cis-undecaprenyl diphospho-N-acetyl-alpha-D-muramoyl-L-alanyl-D-glutamyl-meso-2,6-diaminopimeloyl-D-alanyl-D-alanine + UDP-N-acetyl-alpha-D-glucosamine = di-trans,octa-cis-undecaprenyl diphospho-[N-acetyl-alpha-D-glucosaminyl-(1-&gt;4)]-N-acetyl-alpha-D-muramoyl-L-alanyl-D-glutamyl-meso-2,6-diaminopimeloyl-D-alanyl-D-alanine + UDP + H(+)</text>
        <dbReference type="Rhea" id="RHEA:31227"/>
        <dbReference type="ChEBI" id="CHEBI:15378"/>
        <dbReference type="ChEBI" id="CHEBI:57705"/>
        <dbReference type="ChEBI" id="CHEBI:58223"/>
        <dbReference type="ChEBI" id="CHEBI:61387"/>
        <dbReference type="ChEBI" id="CHEBI:61388"/>
        <dbReference type="EC" id="2.4.1.227"/>
    </reaction>
</comment>
<keyword evidence="7 10" id="KW-0472">Membrane</keyword>
<dbReference type="PANTHER" id="PTHR21015">
    <property type="entry name" value="UDP-N-ACETYLGLUCOSAMINE--N-ACETYLMURAMYL-(PENTAPEPTIDE) PYROPHOSPHORYL-UNDECAPRENOL N-ACETYLGLUCOSAMINE TRANSFERASE 1"/>
    <property type="match status" value="1"/>
</dbReference>
<dbReference type="EMBL" id="CP119075">
    <property type="protein sequence ID" value="WED66157.1"/>
    <property type="molecule type" value="Genomic_DNA"/>
</dbReference>
<dbReference type="InterPro" id="IPR004276">
    <property type="entry name" value="GlycoTrans_28_N"/>
</dbReference>
<dbReference type="HAMAP" id="MF_00033">
    <property type="entry name" value="MurG"/>
    <property type="match status" value="1"/>
</dbReference>
<feature type="domain" description="Glycosyl transferase family 28 C-terminal" evidence="13">
    <location>
        <begin position="187"/>
        <end position="340"/>
    </location>
</feature>
<dbReference type="Proteomes" id="UP001218638">
    <property type="component" value="Chromosome"/>
</dbReference>
<keyword evidence="2 10" id="KW-0132">Cell division</keyword>
<evidence type="ECO:0000256" key="7">
    <source>
        <dbReference type="ARBA" id="ARBA00023136"/>
    </source>
</evidence>
<comment type="function">
    <text evidence="10">Cell wall formation. Catalyzes the transfer of a GlcNAc subunit on undecaprenyl-pyrophosphoryl-MurNAc-pentapeptide (lipid intermediate I) to form undecaprenyl-pyrophosphoryl-MurNAc-(pentapeptide)GlcNAc (lipid intermediate II).</text>
</comment>
<dbReference type="AlphaFoldDB" id="A0AAF0CQF9"/>
<evidence type="ECO:0000259" key="13">
    <source>
        <dbReference type="Pfam" id="PF04101"/>
    </source>
</evidence>
<dbReference type="GO" id="GO:0051301">
    <property type="term" value="P:cell division"/>
    <property type="evidence" value="ECO:0007669"/>
    <property type="project" value="UniProtKB-KW"/>
</dbReference>
<dbReference type="EC" id="2.4.1.227" evidence="10"/>
<evidence type="ECO:0000256" key="8">
    <source>
        <dbReference type="ARBA" id="ARBA00023306"/>
    </source>
</evidence>
<name>A0AAF0CQF9_9BACT</name>
<dbReference type="KEGG" id="slom:PXH66_04770"/>
<comment type="caution">
    <text evidence="10">Lacks conserved residue(s) required for the propagation of feature annotation.</text>
</comment>
<dbReference type="InterPro" id="IPR007235">
    <property type="entry name" value="Glyco_trans_28_C"/>
</dbReference>
<feature type="transmembrane region" description="Helical" evidence="11">
    <location>
        <begin position="57"/>
        <end position="74"/>
    </location>
</feature>
<keyword evidence="9 10" id="KW-0961">Cell wall biogenesis/degradation</keyword>
<dbReference type="GO" id="GO:0008360">
    <property type="term" value="P:regulation of cell shape"/>
    <property type="evidence" value="ECO:0007669"/>
    <property type="project" value="UniProtKB-KW"/>
</dbReference>
<comment type="pathway">
    <text evidence="10">Cell wall biogenesis; peptidoglycan biosynthesis.</text>
</comment>
<dbReference type="CDD" id="cd03785">
    <property type="entry name" value="GT28_MurG"/>
    <property type="match status" value="1"/>
</dbReference>
<evidence type="ECO:0000256" key="10">
    <source>
        <dbReference type="HAMAP-Rule" id="MF_00033"/>
    </source>
</evidence>
<dbReference type="SUPFAM" id="SSF53756">
    <property type="entry name" value="UDP-Glycosyltransferase/glycogen phosphorylase"/>
    <property type="match status" value="1"/>
</dbReference>
<dbReference type="GO" id="GO:0005975">
    <property type="term" value="P:carbohydrate metabolic process"/>
    <property type="evidence" value="ECO:0007669"/>
    <property type="project" value="InterPro"/>
</dbReference>
<keyword evidence="4 10" id="KW-0808">Transferase</keyword>
<evidence type="ECO:0000256" key="2">
    <source>
        <dbReference type="ARBA" id="ARBA00022618"/>
    </source>
</evidence>